<sequence length="108" mass="11665">MARYRATYRAGRDALLRGLDAHLPPGCVWQEPAGGYFVWVQLPEGVDTRALLPRAEAAGVAFLPGARFHSDGRGANALRLSFCLYPEAELAEGARRLGVALRELAESG</sequence>
<reference evidence="1 2" key="1">
    <citation type="submission" date="2015-09" db="EMBL/GenBank/DDBJ databases">
        <title>Draft genome sequence of Kouleothrix aurantiaca JCM 19913.</title>
        <authorList>
            <person name="Hemp J."/>
        </authorList>
    </citation>
    <scope>NUCLEOTIDE SEQUENCE [LARGE SCALE GENOMIC DNA]</scope>
    <source>
        <strain evidence="1 2">COM-B</strain>
    </source>
</reference>
<dbReference type="Proteomes" id="UP000050509">
    <property type="component" value="Unassembled WGS sequence"/>
</dbReference>
<proteinExistence type="predicted"/>
<dbReference type="Gene3D" id="3.90.1150.10">
    <property type="entry name" value="Aspartate Aminotransferase, domain 1"/>
    <property type="match status" value="1"/>
</dbReference>
<comment type="caution">
    <text evidence="1">The sequence shown here is derived from an EMBL/GenBank/DDBJ whole genome shotgun (WGS) entry which is preliminary data.</text>
</comment>
<name>A0A0P9EUL5_9CHLR</name>
<dbReference type="GO" id="GO:0047536">
    <property type="term" value="F:2-aminoadipate transaminase activity"/>
    <property type="evidence" value="ECO:0007669"/>
    <property type="project" value="TreeGrafter"/>
</dbReference>
<evidence type="ECO:0000313" key="1">
    <source>
        <dbReference type="EMBL" id="KPV47950.1"/>
    </source>
</evidence>
<evidence type="ECO:0000313" key="2">
    <source>
        <dbReference type="Proteomes" id="UP000050509"/>
    </source>
</evidence>
<accession>A0A0P9EUL5</accession>
<dbReference type="EMBL" id="LJCR01003083">
    <property type="protein sequence ID" value="KPV47950.1"/>
    <property type="molecule type" value="Genomic_DNA"/>
</dbReference>
<dbReference type="PANTHER" id="PTHR42858:SF1">
    <property type="entry name" value="LD15494P"/>
    <property type="match status" value="1"/>
</dbReference>
<dbReference type="InterPro" id="IPR015424">
    <property type="entry name" value="PyrdxlP-dep_Trfase"/>
</dbReference>
<dbReference type="SUPFAM" id="SSF53383">
    <property type="entry name" value="PLP-dependent transferases"/>
    <property type="match status" value="1"/>
</dbReference>
<dbReference type="PANTHER" id="PTHR42858">
    <property type="entry name" value="AMINOTRANSFERASE"/>
    <property type="match status" value="1"/>
</dbReference>
<organism evidence="1 2">
    <name type="scientific">Kouleothrix aurantiaca</name>
    <dbReference type="NCBI Taxonomy" id="186479"/>
    <lineage>
        <taxon>Bacteria</taxon>
        <taxon>Bacillati</taxon>
        <taxon>Chloroflexota</taxon>
        <taxon>Chloroflexia</taxon>
        <taxon>Chloroflexales</taxon>
        <taxon>Roseiflexineae</taxon>
        <taxon>Roseiflexaceae</taxon>
        <taxon>Kouleothrix</taxon>
    </lineage>
</organism>
<keyword evidence="2" id="KW-1185">Reference proteome</keyword>
<evidence type="ECO:0008006" key="3">
    <source>
        <dbReference type="Google" id="ProtNLM"/>
    </source>
</evidence>
<dbReference type="AlphaFoldDB" id="A0A0P9EUL5"/>
<dbReference type="InterPro" id="IPR015422">
    <property type="entry name" value="PyrdxlP-dep_Trfase_small"/>
</dbReference>
<protein>
    <recommendedName>
        <fullName evidence="3">Aminotransferase class I/classII domain-containing protein</fullName>
    </recommendedName>
</protein>
<gene>
    <name evidence="1" type="ORF">SE17_40710</name>
</gene>